<dbReference type="EMBL" id="HBGA01104363">
    <property type="protein sequence ID" value="CAD9027627.1"/>
    <property type="molecule type" value="Transcribed_RNA"/>
</dbReference>
<reference evidence="2" key="1">
    <citation type="submission" date="2021-01" db="EMBL/GenBank/DDBJ databases">
        <authorList>
            <person name="Corre E."/>
            <person name="Pelletier E."/>
            <person name="Niang G."/>
            <person name="Scheremetjew M."/>
            <person name="Finn R."/>
            <person name="Kale V."/>
            <person name="Holt S."/>
            <person name="Cochrane G."/>
            <person name="Meng A."/>
            <person name="Brown T."/>
            <person name="Cohen L."/>
        </authorList>
    </citation>
    <scope>NUCLEOTIDE SEQUENCE</scope>
    <source>
        <strain evidence="2">NIES-381</strain>
    </source>
</reference>
<organism evidence="2">
    <name type="scientific">Eutreptiella gymnastica</name>
    <dbReference type="NCBI Taxonomy" id="73025"/>
    <lineage>
        <taxon>Eukaryota</taxon>
        <taxon>Discoba</taxon>
        <taxon>Euglenozoa</taxon>
        <taxon>Euglenida</taxon>
        <taxon>Spirocuta</taxon>
        <taxon>Euglenophyceae</taxon>
        <taxon>Eutreptiales</taxon>
        <taxon>Eutreptiaceae</taxon>
        <taxon>Eutreptiella</taxon>
    </lineage>
</organism>
<feature type="signal peptide" evidence="1">
    <location>
        <begin position="1"/>
        <end position="25"/>
    </location>
</feature>
<feature type="chain" id="PRO_5030738922" evidence="1">
    <location>
        <begin position="26"/>
        <end position="103"/>
    </location>
</feature>
<sequence>MGLSKDHMSFLPFLFKALIAFLLHAQICMNKFKRPQVRQDCPLSPTFLQCLFASLNCQQGISDSISVLLSVNGLVIVIHDLPSTVAQYGLSVKYEMCLGNTQG</sequence>
<dbReference type="AlphaFoldDB" id="A0A7S1IZN3"/>
<gene>
    <name evidence="2" type="ORF">EGYM00392_LOCUS38762</name>
</gene>
<proteinExistence type="predicted"/>
<name>A0A7S1IZN3_9EUGL</name>
<protein>
    <submittedName>
        <fullName evidence="2">Uncharacterized protein</fullName>
    </submittedName>
</protein>
<accession>A0A7S1IZN3</accession>
<evidence type="ECO:0000313" key="2">
    <source>
        <dbReference type="EMBL" id="CAD9027627.1"/>
    </source>
</evidence>
<evidence type="ECO:0000256" key="1">
    <source>
        <dbReference type="SAM" id="SignalP"/>
    </source>
</evidence>
<keyword evidence="1" id="KW-0732">Signal</keyword>